<evidence type="ECO:0000313" key="1">
    <source>
        <dbReference type="EMBL" id="NIJ44677.1"/>
    </source>
</evidence>
<evidence type="ECO:0000313" key="2">
    <source>
        <dbReference type="Proteomes" id="UP000745859"/>
    </source>
</evidence>
<dbReference type="Proteomes" id="UP000745859">
    <property type="component" value="Unassembled WGS sequence"/>
</dbReference>
<sequence>MMIRLYIVFFLISSYCYSQNPWQQQKGEILISPYFGNYNTNQFRNSNGDKSEFGNNGMYKNYNPKIYFSIPLNDYKLNLFGNIPYFISKYDDDSVSQKSTEFGDIELGLRMHLKKINNHYLMASASVYIPAYQNKTQPFVGYNLYSTEVKIHYAGNFTWLDVNKNFHKIEAGIRYFFPSLPIQYKLYASQGYRVFPKIIVLGELDLLLSRSDNKSFSVNNVQFASNFDMIKTSINIGYDFTNSISIYGGLFHDVFNRNISVGKGFQVFGIIKL</sequence>
<proteinExistence type="predicted"/>
<reference evidence="1 2" key="1">
    <citation type="submission" date="2020-03" db="EMBL/GenBank/DDBJ databases">
        <title>Genomic Encyclopedia of Type Strains, Phase IV (KMG-IV): sequencing the most valuable type-strain genomes for metagenomic binning, comparative biology and taxonomic classification.</title>
        <authorList>
            <person name="Goeker M."/>
        </authorList>
    </citation>
    <scope>NUCLEOTIDE SEQUENCE [LARGE SCALE GENOMIC DNA]</scope>
    <source>
        <strain evidence="1 2">DSM 101599</strain>
    </source>
</reference>
<protein>
    <recommendedName>
        <fullName evidence="3">Outer membrane protein beta-barrel domain-containing protein</fullName>
    </recommendedName>
</protein>
<evidence type="ECO:0008006" key="3">
    <source>
        <dbReference type="Google" id="ProtNLM"/>
    </source>
</evidence>
<gene>
    <name evidence="1" type="ORF">FHR24_001116</name>
</gene>
<organism evidence="1 2">
    <name type="scientific">Wenyingzhuangia heitensis</name>
    <dbReference type="NCBI Taxonomy" id="1487859"/>
    <lineage>
        <taxon>Bacteria</taxon>
        <taxon>Pseudomonadati</taxon>
        <taxon>Bacteroidota</taxon>
        <taxon>Flavobacteriia</taxon>
        <taxon>Flavobacteriales</taxon>
        <taxon>Flavobacteriaceae</taxon>
        <taxon>Wenyingzhuangia</taxon>
    </lineage>
</organism>
<comment type="caution">
    <text evidence="1">The sequence shown here is derived from an EMBL/GenBank/DDBJ whole genome shotgun (WGS) entry which is preliminary data.</text>
</comment>
<name>A0ABX0U743_9FLAO</name>
<accession>A0ABX0U743</accession>
<dbReference type="EMBL" id="JAASQL010000001">
    <property type="protein sequence ID" value="NIJ44677.1"/>
    <property type="molecule type" value="Genomic_DNA"/>
</dbReference>
<dbReference type="RefSeq" id="WP_167185121.1">
    <property type="nucleotide sequence ID" value="NZ_JAASQL010000001.1"/>
</dbReference>
<keyword evidence="2" id="KW-1185">Reference proteome</keyword>